<feature type="compositionally biased region" description="Low complexity" evidence="2">
    <location>
        <begin position="740"/>
        <end position="750"/>
    </location>
</feature>
<evidence type="ECO:0000313" key="4">
    <source>
        <dbReference type="Proteomes" id="UP001162131"/>
    </source>
</evidence>
<feature type="compositionally biased region" description="Polar residues" evidence="2">
    <location>
        <begin position="1"/>
        <end position="17"/>
    </location>
</feature>
<dbReference type="EMBL" id="CAJZBQ010000053">
    <property type="protein sequence ID" value="CAG9331197.1"/>
    <property type="molecule type" value="Genomic_DNA"/>
</dbReference>
<dbReference type="Pfam" id="PF02493">
    <property type="entry name" value="MORN"/>
    <property type="match status" value="12"/>
</dbReference>
<comment type="caution">
    <text evidence="3">The sequence shown here is derived from an EMBL/GenBank/DDBJ whole genome shotgun (WGS) entry which is preliminary data.</text>
</comment>
<keyword evidence="4" id="KW-1185">Reference proteome</keyword>
<accession>A0AAU9K2V0</accession>
<dbReference type="PANTHER" id="PTHR43215:SF14">
    <property type="entry name" value="RADIAL SPOKE HEAD 1 HOMOLOG"/>
    <property type="match status" value="1"/>
</dbReference>
<feature type="region of interest" description="Disordered" evidence="2">
    <location>
        <begin position="1"/>
        <end position="29"/>
    </location>
</feature>
<feature type="compositionally biased region" description="Polar residues" evidence="2">
    <location>
        <begin position="838"/>
        <end position="859"/>
    </location>
</feature>
<feature type="compositionally biased region" description="Basic residues" evidence="2">
    <location>
        <begin position="500"/>
        <end position="509"/>
    </location>
</feature>
<proteinExistence type="predicted"/>
<gene>
    <name evidence="3" type="ORF">BSTOLATCC_MIC53275</name>
</gene>
<evidence type="ECO:0000256" key="1">
    <source>
        <dbReference type="ARBA" id="ARBA00022737"/>
    </source>
</evidence>
<dbReference type="SUPFAM" id="SSF82185">
    <property type="entry name" value="Histone H3 K4-specific methyltransferase SET7/9 N-terminal domain"/>
    <property type="match status" value="5"/>
</dbReference>
<sequence length="1251" mass="142191">MSQKSTPQISFESSSRGSIVGPPKSLKTPPKNLVLSLFEKNQSKVYKATIKRYKKLEPLPFPEKINEDLSWYENVKTKVGIYSGNMTKAYTFHGFGALLKENGSVYEGNFRMHQPNGFGRLIDTDGTVYEGRWINDTIIGHGKIISNEFVYDGELESNTPNGRGIKISDEGKYIGEFKKGLKHGYGEFTYANECVYKGNFKNDKREGPGKLITSDGIFEGNWHNDMLNGEGTFKNTEFNYNGDFVDDVRQGYGVMVWNDGRKYQGEWKSNMMHGDGAYVDENGNEFKGRWRKSQLKRTESSIKKKQYAEGVFGSESERSSEAARSPPSNALASSVEEILAKVSKMTDEENFMSPKSEGVISRASFKPNMDIPKNKLAQAKELTDDSVSFNFEELKTSYYKEYDPNTKDAYEDELIKSQIDQKSSDISGLNSNQELEESQTAFKIPLENPLLAEDLSFRMKKQEVSSFLMSEKEEDDPKISKKGESGSDWNFRVSEEEKIVKRKHKKHIKSSSEEEKENPFEEASIKEDKKKKKNKVSIEEEGSERIESEEVVEISQSIDEIGIQDKQEFEVIEKEEEIAIEYGNQNLEKSDEKKIKTKKHRNKKKITEESEEFSEGIITEKPLELSDAGITEKPLEISDVEITEKKKNKKKKQEENEFTTPGEIEISHQSGDEPKTSKKKKRKHKNLENEEEKNSNEDIQSLQVAVEDSFALGKIRHKELEESDIISLPGSDTSEEIESSRVSNQSSRISEAPKKSNKSSNSEEKSSVKSQSSNKSNKSSQNSSKSNKSSNEEEKSQNSGKSNQSSDEEEQSHHSSQPSKYEEYGLDSARSHEDSSEVEQSQNSSGRQSLNSSVASSQKLETENIDSDIEFGQPKIEESPSQSVSIKSSFQSQAPLPLNDSEVNISADESSTKWIAPMHEPSLDETPQPVHDISLPDTPLPSNSTNLNNFMLPKSPSDMKFSSLEENVLVQKDEESDFQTEKSSVTAKSDVKNEEIDESFEKETDERIIKLKSVHFPHEERKDFELLLSVRNSLAPFSFQDPDFRYPKVLPEFCEWKEIGPGIYYYGEWTSRNQRCGRGIEIFYNQVYEGFWKNNKRNGLGRVVTKEGDIYEGYWVNNVKCGFGVLTKYDGQTYIGDWFLDTPNGLGYEDDKNEIYSGQVKYAMRHGKGFLQMRDGATYEGEFFEDKVHGRGILRREDGTVYDGHFVDGKIKGSGEEVPNYNLKVKIPRIKDLTTKDIALEIEKPRKSAKY</sequence>
<dbReference type="SMART" id="SM00698">
    <property type="entry name" value="MORN"/>
    <property type="match status" value="13"/>
</dbReference>
<reference evidence="3" key="1">
    <citation type="submission" date="2021-09" db="EMBL/GenBank/DDBJ databases">
        <authorList>
            <consortium name="AG Swart"/>
            <person name="Singh M."/>
            <person name="Singh A."/>
            <person name="Seah K."/>
            <person name="Emmerich C."/>
        </authorList>
    </citation>
    <scope>NUCLEOTIDE SEQUENCE</scope>
    <source>
        <strain evidence="3">ATCC30299</strain>
    </source>
</reference>
<name>A0AAU9K2V0_9CILI</name>
<evidence type="ECO:0000313" key="3">
    <source>
        <dbReference type="EMBL" id="CAG9331197.1"/>
    </source>
</evidence>
<evidence type="ECO:0000256" key="2">
    <source>
        <dbReference type="SAM" id="MobiDB-lite"/>
    </source>
</evidence>
<dbReference type="PANTHER" id="PTHR43215">
    <property type="entry name" value="RADIAL SPOKE HEAD 1 HOMOLOG"/>
    <property type="match status" value="1"/>
</dbReference>
<feature type="region of interest" description="Disordered" evidence="2">
    <location>
        <begin position="593"/>
        <end position="701"/>
    </location>
</feature>
<feature type="compositionally biased region" description="Basic residues" evidence="2">
    <location>
        <begin position="595"/>
        <end position="604"/>
    </location>
</feature>
<feature type="region of interest" description="Disordered" evidence="2">
    <location>
        <begin position="716"/>
        <end position="940"/>
    </location>
</feature>
<organism evidence="3 4">
    <name type="scientific">Blepharisma stoltei</name>
    <dbReference type="NCBI Taxonomy" id="1481888"/>
    <lineage>
        <taxon>Eukaryota</taxon>
        <taxon>Sar</taxon>
        <taxon>Alveolata</taxon>
        <taxon>Ciliophora</taxon>
        <taxon>Postciliodesmatophora</taxon>
        <taxon>Heterotrichea</taxon>
        <taxon>Heterotrichida</taxon>
        <taxon>Blepharismidae</taxon>
        <taxon>Blepharisma</taxon>
    </lineage>
</organism>
<dbReference type="AlphaFoldDB" id="A0AAU9K2V0"/>
<feature type="compositionally biased region" description="Basic and acidic residues" evidence="2">
    <location>
        <begin position="686"/>
        <end position="696"/>
    </location>
</feature>
<feature type="region of interest" description="Disordered" evidence="2">
    <location>
        <begin position="466"/>
        <end position="551"/>
    </location>
</feature>
<dbReference type="Proteomes" id="UP001162131">
    <property type="component" value="Unassembled WGS sequence"/>
</dbReference>
<feature type="compositionally biased region" description="Basic and acidic residues" evidence="2">
    <location>
        <begin position="510"/>
        <end position="528"/>
    </location>
</feature>
<evidence type="ECO:0008006" key="5">
    <source>
        <dbReference type="Google" id="ProtNLM"/>
    </source>
</evidence>
<protein>
    <recommendedName>
        <fullName evidence="5">MORN repeat-containing protein</fullName>
    </recommendedName>
</protein>
<dbReference type="Gene3D" id="2.20.110.10">
    <property type="entry name" value="Histone H3 K4-specific methyltransferase SET7/9 N-terminal domain"/>
    <property type="match status" value="5"/>
</dbReference>
<keyword evidence="1" id="KW-0677">Repeat</keyword>
<feature type="compositionally biased region" description="Low complexity" evidence="2">
    <location>
        <begin position="879"/>
        <end position="893"/>
    </location>
</feature>
<feature type="region of interest" description="Disordered" evidence="2">
    <location>
        <begin position="308"/>
        <end position="331"/>
    </location>
</feature>
<feature type="compositionally biased region" description="Polar residues" evidence="2">
    <location>
        <begin position="901"/>
        <end position="913"/>
    </location>
</feature>
<feature type="compositionally biased region" description="Basic and acidic residues" evidence="2">
    <location>
        <begin position="475"/>
        <end position="485"/>
    </location>
</feature>
<dbReference type="InterPro" id="IPR003409">
    <property type="entry name" value="MORN"/>
</dbReference>
<feature type="compositionally biased region" description="Low complexity" evidence="2">
    <location>
        <begin position="768"/>
        <end position="789"/>
    </location>
</feature>
<dbReference type="GO" id="GO:0005829">
    <property type="term" value="C:cytosol"/>
    <property type="evidence" value="ECO:0007669"/>
    <property type="project" value="TreeGrafter"/>
</dbReference>